<evidence type="ECO:0000313" key="10">
    <source>
        <dbReference type="Proteomes" id="UP001595912"/>
    </source>
</evidence>
<dbReference type="SUPFAM" id="SSF161098">
    <property type="entry name" value="MetI-like"/>
    <property type="match status" value="1"/>
</dbReference>
<evidence type="ECO:0000256" key="1">
    <source>
        <dbReference type="ARBA" id="ARBA00004651"/>
    </source>
</evidence>
<feature type="transmembrane region" description="Helical" evidence="7">
    <location>
        <begin position="131"/>
        <end position="162"/>
    </location>
</feature>
<dbReference type="EMBL" id="JBHSIU010000042">
    <property type="protein sequence ID" value="MFC5002701.1"/>
    <property type="molecule type" value="Genomic_DNA"/>
</dbReference>
<evidence type="ECO:0000256" key="5">
    <source>
        <dbReference type="ARBA" id="ARBA00022989"/>
    </source>
</evidence>
<dbReference type="InterPro" id="IPR045621">
    <property type="entry name" value="BPD_transp_1_N"/>
</dbReference>
<dbReference type="InterPro" id="IPR035906">
    <property type="entry name" value="MetI-like_sf"/>
</dbReference>
<feature type="transmembrane region" description="Helical" evidence="7">
    <location>
        <begin position="228"/>
        <end position="254"/>
    </location>
</feature>
<dbReference type="PROSITE" id="PS50928">
    <property type="entry name" value="ABC_TM1"/>
    <property type="match status" value="1"/>
</dbReference>
<name>A0ABV9W6J4_9ACTN</name>
<feature type="transmembrane region" description="Helical" evidence="7">
    <location>
        <begin position="274"/>
        <end position="300"/>
    </location>
</feature>
<feature type="transmembrane region" description="Helical" evidence="7">
    <location>
        <begin position="174"/>
        <end position="193"/>
    </location>
</feature>
<protein>
    <submittedName>
        <fullName evidence="9">ABC transporter permease</fullName>
    </submittedName>
</protein>
<evidence type="ECO:0000259" key="8">
    <source>
        <dbReference type="PROSITE" id="PS50928"/>
    </source>
</evidence>
<evidence type="ECO:0000313" key="9">
    <source>
        <dbReference type="EMBL" id="MFC5002701.1"/>
    </source>
</evidence>
<dbReference type="Pfam" id="PF00528">
    <property type="entry name" value="BPD_transp_1"/>
    <property type="match status" value="1"/>
</dbReference>
<feature type="transmembrane region" description="Helical" evidence="7">
    <location>
        <begin position="96"/>
        <end position="119"/>
    </location>
</feature>
<organism evidence="9 10">
    <name type="scientific">Dactylosporangium cerinum</name>
    <dbReference type="NCBI Taxonomy" id="1434730"/>
    <lineage>
        <taxon>Bacteria</taxon>
        <taxon>Bacillati</taxon>
        <taxon>Actinomycetota</taxon>
        <taxon>Actinomycetes</taxon>
        <taxon>Micromonosporales</taxon>
        <taxon>Micromonosporaceae</taxon>
        <taxon>Dactylosporangium</taxon>
    </lineage>
</organism>
<feature type="domain" description="ABC transmembrane type-1" evidence="8">
    <location>
        <begin position="96"/>
        <end position="297"/>
    </location>
</feature>
<sequence>MVRFVAGRVLAAFAVVLGSLVLVFTIMHLLPGDLVDSLIDVTRMPPAEVAQLRHQLGLDRPFLVQLAGYVGGVLRGDFGTSLATGQPVLPLILHSFPATLALTLTGSLVAVTFGVVLGVASATHRNRSLDLVVRIVALFGVSMPSFWIGILLIIVFANILGWLPSMGADGWQTLVLPSLALGFGSVGVIARLVRNSMLDVLGEPFVVTLRAKGLPERLVMYRHALRNALLPAVTVIGLMSAELLGGSVVIETVFARPGIGRLVADALTTRDIPVVQGVVFCSAVVYTGINMIVDLSYSAIDPRLRRSLPRAAGRPG</sequence>
<dbReference type="PANTHER" id="PTHR43163:SF6">
    <property type="entry name" value="DIPEPTIDE TRANSPORT SYSTEM PERMEASE PROTEIN DPPB-RELATED"/>
    <property type="match status" value="1"/>
</dbReference>
<keyword evidence="10" id="KW-1185">Reference proteome</keyword>
<accession>A0ABV9W6J4</accession>
<keyword evidence="4 7" id="KW-0812">Transmembrane</keyword>
<dbReference type="InterPro" id="IPR000515">
    <property type="entry name" value="MetI-like"/>
</dbReference>
<reference evidence="10" key="1">
    <citation type="journal article" date="2019" name="Int. J. Syst. Evol. Microbiol.">
        <title>The Global Catalogue of Microorganisms (GCM) 10K type strain sequencing project: providing services to taxonomists for standard genome sequencing and annotation.</title>
        <authorList>
            <consortium name="The Broad Institute Genomics Platform"/>
            <consortium name="The Broad Institute Genome Sequencing Center for Infectious Disease"/>
            <person name="Wu L."/>
            <person name="Ma J."/>
        </authorList>
    </citation>
    <scope>NUCLEOTIDE SEQUENCE [LARGE SCALE GENOMIC DNA]</scope>
    <source>
        <strain evidence="10">CGMCC 4.7152</strain>
    </source>
</reference>
<dbReference type="Pfam" id="PF19300">
    <property type="entry name" value="BPD_transp_1_N"/>
    <property type="match status" value="1"/>
</dbReference>
<keyword evidence="6 7" id="KW-0472">Membrane</keyword>
<keyword evidence="5 7" id="KW-1133">Transmembrane helix</keyword>
<evidence type="ECO:0000256" key="4">
    <source>
        <dbReference type="ARBA" id="ARBA00022692"/>
    </source>
</evidence>
<keyword evidence="3" id="KW-1003">Cell membrane</keyword>
<gene>
    <name evidence="9" type="ORF">ACFPIJ_33350</name>
</gene>
<evidence type="ECO:0000256" key="3">
    <source>
        <dbReference type="ARBA" id="ARBA00022475"/>
    </source>
</evidence>
<keyword evidence="2 7" id="KW-0813">Transport</keyword>
<evidence type="ECO:0000256" key="7">
    <source>
        <dbReference type="RuleBase" id="RU363032"/>
    </source>
</evidence>
<dbReference type="Proteomes" id="UP001595912">
    <property type="component" value="Unassembled WGS sequence"/>
</dbReference>
<evidence type="ECO:0000256" key="2">
    <source>
        <dbReference type="ARBA" id="ARBA00022448"/>
    </source>
</evidence>
<comment type="similarity">
    <text evidence="7">Belongs to the binding-protein-dependent transport system permease family.</text>
</comment>
<comment type="subcellular location">
    <subcellularLocation>
        <location evidence="1 7">Cell membrane</location>
        <topology evidence="1 7">Multi-pass membrane protein</topology>
    </subcellularLocation>
</comment>
<evidence type="ECO:0000256" key="6">
    <source>
        <dbReference type="ARBA" id="ARBA00023136"/>
    </source>
</evidence>
<proteinExistence type="inferred from homology"/>
<comment type="caution">
    <text evidence="9">The sequence shown here is derived from an EMBL/GenBank/DDBJ whole genome shotgun (WGS) entry which is preliminary data.</text>
</comment>
<feature type="transmembrane region" description="Helical" evidence="7">
    <location>
        <begin position="9"/>
        <end position="30"/>
    </location>
</feature>
<dbReference type="PANTHER" id="PTHR43163">
    <property type="entry name" value="DIPEPTIDE TRANSPORT SYSTEM PERMEASE PROTEIN DPPB-RELATED"/>
    <property type="match status" value="1"/>
</dbReference>
<dbReference type="RefSeq" id="WP_380121033.1">
    <property type="nucleotide sequence ID" value="NZ_JBHSIU010000042.1"/>
</dbReference>
<dbReference type="Gene3D" id="1.10.3720.10">
    <property type="entry name" value="MetI-like"/>
    <property type="match status" value="1"/>
</dbReference>
<dbReference type="CDD" id="cd06261">
    <property type="entry name" value="TM_PBP2"/>
    <property type="match status" value="1"/>
</dbReference>